<evidence type="ECO:0000313" key="6">
    <source>
        <dbReference type="EMBL" id="TMR42359.1"/>
    </source>
</evidence>
<keyword evidence="2" id="KW-0479">Metal-binding</keyword>
<dbReference type="GO" id="GO:0016705">
    <property type="term" value="F:oxidoreductase activity, acting on paired donors, with incorporation or reduction of molecular oxygen"/>
    <property type="evidence" value="ECO:0007669"/>
    <property type="project" value="UniProtKB-ARBA"/>
</dbReference>
<evidence type="ECO:0000256" key="3">
    <source>
        <dbReference type="ARBA" id="ARBA00023004"/>
    </source>
</evidence>
<dbReference type="InterPro" id="IPR036922">
    <property type="entry name" value="Rieske_2Fe-2S_sf"/>
</dbReference>
<keyword evidence="3" id="KW-0408">Iron</keyword>
<evidence type="ECO:0000256" key="4">
    <source>
        <dbReference type="ARBA" id="ARBA00023014"/>
    </source>
</evidence>
<gene>
    <name evidence="6" type="ORF">ETD96_00525</name>
</gene>
<evidence type="ECO:0000313" key="7">
    <source>
        <dbReference type="Proteomes" id="UP000305238"/>
    </source>
</evidence>
<dbReference type="Gene3D" id="2.102.10.10">
    <property type="entry name" value="Rieske [2Fe-2S] iron-sulphur domain"/>
    <property type="match status" value="1"/>
</dbReference>
<evidence type="ECO:0000256" key="2">
    <source>
        <dbReference type="ARBA" id="ARBA00022723"/>
    </source>
</evidence>
<comment type="caution">
    <text evidence="6">The sequence shown here is derived from an EMBL/GenBank/DDBJ whole genome shotgun (WGS) entry which is preliminary data.</text>
</comment>
<dbReference type="GO" id="GO:0046872">
    <property type="term" value="F:metal ion binding"/>
    <property type="evidence" value="ECO:0007669"/>
    <property type="project" value="UniProtKB-KW"/>
</dbReference>
<dbReference type="GO" id="GO:0004497">
    <property type="term" value="F:monooxygenase activity"/>
    <property type="evidence" value="ECO:0007669"/>
    <property type="project" value="UniProtKB-ARBA"/>
</dbReference>
<dbReference type="OrthoDB" id="9795104at2"/>
<keyword evidence="7" id="KW-1185">Reference proteome</keyword>
<dbReference type="Proteomes" id="UP000305238">
    <property type="component" value="Unassembled WGS sequence"/>
</dbReference>
<reference evidence="6 7" key="1">
    <citation type="submission" date="2019-05" db="EMBL/GenBank/DDBJ databases">
        <title>Draft genome sequence of Actinomadura geliboluensis A8036.</title>
        <authorList>
            <person name="Saricaoglu S."/>
            <person name="Isik K."/>
        </authorList>
    </citation>
    <scope>NUCLEOTIDE SEQUENCE [LARGE SCALE GENOMIC DNA]</scope>
    <source>
        <strain evidence="6 7">A8036</strain>
    </source>
</reference>
<dbReference type="EMBL" id="VCKZ01000002">
    <property type="protein sequence ID" value="TMR42359.1"/>
    <property type="molecule type" value="Genomic_DNA"/>
</dbReference>
<dbReference type="GO" id="GO:0051537">
    <property type="term" value="F:2 iron, 2 sulfur cluster binding"/>
    <property type="evidence" value="ECO:0007669"/>
    <property type="project" value="UniProtKB-KW"/>
</dbReference>
<protein>
    <submittedName>
        <fullName evidence="6">Rieske (2Fe-2S) protein</fullName>
    </submittedName>
</protein>
<dbReference type="PANTHER" id="PTHR21496:SF23">
    <property type="entry name" value="3-PHENYLPROPIONATE_CINNAMIC ACID DIOXYGENASE FERREDOXIN SUBUNIT"/>
    <property type="match status" value="1"/>
</dbReference>
<sequence length="132" mass="14264">MGSHARVPQVLPGRRRVTATDRARAAEWVRLAPADALPRGEAVAVDIGGERIAVFHTEDGYHALAGHCLHMAGELNEGEVDGGEVVCPLHAWRYDLATGARTDRRGQSVAVYPTDVRDGWLYLALPASEQGQ</sequence>
<dbReference type="SUPFAM" id="SSF50022">
    <property type="entry name" value="ISP domain"/>
    <property type="match status" value="1"/>
</dbReference>
<dbReference type="PROSITE" id="PS51296">
    <property type="entry name" value="RIESKE"/>
    <property type="match status" value="1"/>
</dbReference>
<dbReference type="InterPro" id="IPR017941">
    <property type="entry name" value="Rieske_2Fe-2S"/>
</dbReference>
<evidence type="ECO:0000256" key="1">
    <source>
        <dbReference type="ARBA" id="ARBA00022714"/>
    </source>
</evidence>
<accession>A0A5S4HBK3</accession>
<name>A0A5S4HBK3_9ACTN</name>
<dbReference type="PANTHER" id="PTHR21496">
    <property type="entry name" value="FERREDOXIN-RELATED"/>
    <property type="match status" value="1"/>
</dbReference>
<evidence type="ECO:0000259" key="5">
    <source>
        <dbReference type="PROSITE" id="PS51296"/>
    </source>
</evidence>
<feature type="domain" description="Rieske" evidence="5">
    <location>
        <begin position="28"/>
        <end position="123"/>
    </location>
</feature>
<proteinExistence type="predicted"/>
<keyword evidence="1" id="KW-0001">2Fe-2S</keyword>
<dbReference type="AlphaFoldDB" id="A0A5S4HBK3"/>
<dbReference type="Pfam" id="PF00355">
    <property type="entry name" value="Rieske"/>
    <property type="match status" value="1"/>
</dbReference>
<keyword evidence="4" id="KW-0411">Iron-sulfur</keyword>
<organism evidence="6 7">
    <name type="scientific">Actinomadura geliboluensis</name>
    <dbReference type="NCBI Taxonomy" id="882440"/>
    <lineage>
        <taxon>Bacteria</taxon>
        <taxon>Bacillati</taxon>
        <taxon>Actinomycetota</taxon>
        <taxon>Actinomycetes</taxon>
        <taxon>Streptosporangiales</taxon>
        <taxon>Thermomonosporaceae</taxon>
        <taxon>Actinomadura</taxon>
    </lineage>
</organism>